<evidence type="ECO:0000313" key="4">
    <source>
        <dbReference type="EMBL" id="GGS71244.1"/>
    </source>
</evidence>
<reference evidence="5" key="1">
    <citation type="journal article" date="2019" name="Int. J. Syst. Evol. Microbiol.">
        <title>The Global Catalogue of Microorganisms (GCM) 10K type strain sequencing project: providing services to taxonomists for standard genome sequencing and annotation.</title>
        <authorList>
            <consortium name="The Broad Institute Genomics Platform"/>
            <consortium name="The Broad Institute Genome Sequencing Center for Infectious Disease"/>
            <person name="Wu L."/>
            <person name="Ma J."/>
        </authorList>
    </citation>
    <scope>NUCLEOTIDE SEQUENCE [LARGE SCALE GENOMIC DNA]</scope>
    <source>
        <strain evidence="5">JCM 4350</strain>
    </source>
</reference>
<keyword evidence="5" id="KW-1185">Reference proteome</keyword>
<proteinExistence type="predicted"/>
<feature type="domain" description="Fatty acid desaturase" evidence="3">
    <location>
        <begin position="71"/>
        <end position="302"/>
    </location>
</feature>
<evidence type="ECO:0000259" key="3">
    <source>
        <dbReference type="Pfam" id="PF00487"/>
    </source>
</evidence>
<dbReference type="CDD" id="cd03510">
    <property type="entry name" value="Rhizobitoxine-FADS-like"/>
    <property type="match status" value="1"/>
</dbReference>
<dbReference type="InterPro" id="IPR005804">
    <property type="entry name" value="FA_desaturase_dom"/>
</dbReference>
<evidence type="ECO:0000313" key="5">
    <source>
        <dbReference type="Proteomes" id="UP000659767"/>
    </source>
</evidence>
<name>A0ABQ2TI00_STRBA</name>
<dbReference type="Pfam" id="PF00487">
    <property type="entry name" value="FA_desaturase"/>
    <property type="match status" value="1"/>
</dbReference>
<gene>
    <name evidence="4" type="ORF">GCM10010253_52850</name>
</gene>
<protein>
    <recommendedName>
        <fullName evidence="3">Fatty acid desaturase domain-containing protein</fullName>
    </recommendedName>
</protein>
<feature type="transmembrane region" description="Helical" evidence="2">
    <location>
        <begin position="188"/>
        <end position="210"/>
    </location>
</feature>
<feature type="transmembrane region" description="Helical" evidence="2">
    <location>
        <begin position="216"/>
        <end position="237"/>
    </location>
</feature>
<feature type="compositionally biased region" description="Low complexity" evidence="1">
    <location>
        <begin position="313"/>
        <end position="328"/>
    </location>
</feature>
<keyword evidence="2" id="KW-0472">Membrane</keyword>
<keyword evidence="2" id="KW-0812">Transmembrane</keyword>
<organism evidence="4 5">
    <name type="scientific">Streptomyces badius</name>
    <dbReference type="NCBI Taxonomy" id="1941"/>
    <lineage>
        <taxon>Bacteria</taxon>
        <taxon>Bacillati</taxon>
        <taxon>Actinomycetota</taxon>
        <taxon>Actinomycetes</taxon>
        <taxon>Kitasatosporales</taxon>
        <taxon>Streptomycetaceae</taxon>
        <taxon>Streptomyces</taxon>
    </lineage>
</organism>
<feature type="transmembrane region" description="Helical" evidence="2">
    <location>
        <begin position="68"/>
        <end position="85"/>
    </location>
</feature>
<accession>A0ABQ2TI00</accession>
<evidence type="ECO:0000256" key="2">
    <source>
        <dbReference type="SAM" id="Phobius"/>
    </source>
</evidence>
<dbReference type="EMBL" id="BMSZ01000016">
    <property type="protein sequence ID" value="GGS71244.1"/>
    <property type="molecule type" value="Genomic_DNA"/>
</dbReference>
<feature type="region of interest" description="Disordered" evidence="1">
    <location>
        <begin position="313"/>
        <end position="347"/>
    </location>
</feature>
<keyword evidence="2" id="KW-1133">Transmembrane helix</keyword>
<comment type="caution">
    <text evidence="4">The sequence shown here is derived from an EMBL/GenBank/DDBJ whole genome shotgun (WGS) entry which is preliminary data.</text>
</comment>
<dbReference type="Proteomes" id="UP000659767">
    <property type="component" value="Unassembled WGS sequence"/>
</dbReference>
<sequence>MLMPVSEKDQLTVRPYAKGYTAPSRLRLDIKDAHRTRLWVTTSCALLDHLVVGLMAAGAAWLIVNHPLASIVPALLAGVVIARQLRALENLVHEASHYNWSRHRRRLNDVLGYLLAAAPTGSRISAYRTSHLLHHGRFGTAEDPDRYRYAELDMEALPRTSARLFVAGVCTRLLRYQLGWLRELRTNALAPLVALLWSVLCVGAPTALLLDLRTGAVAAGVWLFAHFLLLPPLRLVAEADEHVYSDARTVFDATVSNTGRLQRWLFHPHADGYHTVHHMWPGIPHHSLSRIHHLLLSEDEEFARRLRTRDRILTTPGGVAPGGPAREAATPREPTSPPPSLKIKSSL</sequence>
<evidence type="ECO:0000256" key="1">
    <source>
        <dbReference type="SAM" id="MobiDB-lite"/>
    </source>
</evidence>